<comment type="caution">
    <text evidence="1">The sequence shown here is derived from an EMBL/GenBank/DDBJ whole genome shotgun (WGS) entry which is preliminary data.</text>
</comment>
<dbReference type="EMBL" id="LAZR01000639">
    <property type="protein sequence ID" value="KKN61978.1"/>
    <property type="molecule type" value="Genomic_DNA"/>
</dbReference>
<protein>
    <submittedName>
        <fullName evidence="1">Uncharacterized protein</fullName>
    </submittedName>
</protein>
<sequence>MKLAVYRSRSMGTADVVGNVVVDKEGVKITSDTKELLKIIRISLKSPAKVKRIRGRSATKRKPRDVAEHVSNSLRLRISSPYWIGPRFMELEQPKYVEVVGPAELEYAVNPIEVG</sequence>
<name>A0A0F9V7Z4_9ZZZZ</name>
<evidence type="ECO:0000313" key="1">
    <source>
        <dbReference type="EMBL" id="KKN61978.1"/>
    </source>
</evidence>
<accession>A0A0F9V7Z4</accession>
<dbReference type="AlphaFoldDB" id="A0A0F9V7Z4"/>
<organism evidence="1">
    <name type="scientific">marine sediment metagenome</name>
    <dbReference type="NCBI Taxonomy" id="412755"/>
    <lineage>
        <taxon>unclassified sequences</taxon>
        <taxon>metagenomes</taxon>
        <taxon>ecological metagenomes</taxon>
    </lineage>
</organism>
<proteinExistence type="predicted"/>
<gene>
    <name evidence="1" type="ORF">LCGC14_0516560</name>
</gene>
<reference evidence="1" key="1">
    <citation type="journal article" date="2015" name="Nature">
        <title>Complex archaea that bridge the gap between prokaryotes and eukaryotes.</title>
        <authorList>
            <person name="Spang A."/>
            <person name="Saw J.H."/>
            <person name="Jorgensen S.L."/>
            <person name="Zaremba-Niedzwiedzka K."/>
            <person name="Martijn J."/>
            <person name="Lind A.E."/>
            <person name="van Eijk R."/>
            <person name="Schleper C."/>
            <person name="Guy L."/>
            <person name="Ettema T.J."/>
        </authorList>
    </citation>
    <scope>NUCLEOTIDE SEQUENCE</scope>
</reference>